<dbReference type="AlphaFoldDB" id="A0A9D4S1D0"/>
<reference evidence="2" key="1">
    <citation type="journal article" date="2019" name="bioRxiv">
        <title>The Genome of the Zebra Mussel, Dreissena polymorpha: A Resource for Invasive Species Research.</title>
        <authorList>
            <person name="McCartney M.A."/>
            <person name="Auch B."/>
            <person name="Kono T."/>
            <person name="Mallez S."/>
            <person name="Zhang Y."/>
            <person name="Obille A."/>
            <person name="Becker A."/>
            <person name="Abrahante J.E."/>
            <person name="Garbe J."/>
            <person name="Badalamenti J.P."/>
            <person name="Herman A."/>
            <person name="Mangelson H."/>
            <person name="Liachko I."/>
            <person name="Sullivan S."/>
            <person name="Sone E.D."/>
            <person name="Koren S."/>
            <person name="Silverstein K.A.T."/>
            <person name="Beckman K.B."/>
            <person name="Gohl D.M."/>
        </authorList>
    </citation>
    <scope>NUCLEOTIDE SEQUENCE</scope>
    <source>
        <strain evidence="2">Duluth1</strain>
        <tissue evidence="2">Whole animal</tissue>
    </source>
</reference>
<dbReference type="Gene3D" id="4.10.60.10">
    <property type="entry name" value="Zinc finger, CCHC-type"/>
    <property type="match status" value="1"/>
</dbReference>
<dbReference type="EMBL" id="JAIWYP010000001">
    <property type="protein sequence ID" value="KAH3888869.1"/>
    <property type="molecule type" value="Genomic_DNA"/>
</dbReference>
<dbReference type="SMART" id="SM00343">
    <property type="entry name" value="ZnF_C2HC"/>
    <property type="match status" value="2"/>
</dbReference>
<keyword evidence="3" id="KW-1185">Reference proteome</keyword>
<dbReference type="Proteomes" id="UP000828390">
    <property type="component" value="Unassembled WGS sequence"/>
</dbReference>
<gene>
    <name evidence="2" type="ORF">DPMN_012911</name>
</gene>
<feature type="domain" description="CCHC-type" evidence="1">
    <location>
        <begin position="44"/>
        <end position="60"/>
    </location>
</feature>
<dbReference type="GO" id="GO:0003676">
    <property type="term" value="F:nucleic acid binding"/>
    <property type="evidence" value="ECO:0007669"/>
    <property type="project" value="InterPro"/>
</dbReference>
<comment type="caution">
    <text evidence="2">The sequence shown here is derived from an EMBL/GenBank/DDBJ whole genome shotgun (WGS) entry which is preliminary data.</text>
</comment>
<protein>
    <recommendedName>
        <fullName evidence="1">CCHC-type domain-containing protein</fullName>
    </recommendedName>
</protein>
<organism evidence="2 3">
    <name type="scientific">Dreissena polymorpha</name>
    <name type="common">Zebra mussel</name>
    <name type="synonym">Mytilus polymorpha</name>
    <dbReference type="NCBI Taxonomy" id="45954"/>
    <lineage>
        <taxon>Eukaryota</taxon>
        <taxon>Metazoa</taxon>
        <taxon>Spiralia</taxon>
        <taxon>Lophotrochozoa</taxon>
        <taxon>Mollusca</taxon>
        <taxon>Bivalvia</taxon>
        <taxon>Autobranchia</taxon>
        <taxon>Heteroconchia</taxon>
        <taxon>Euheterodonta</taxon>
        <taxon>Imparidentia</taxon>
        <taxon>Neoheterodontei</taxon>
        <taxon>Myida</taxon>
        <taxon>Dreissenoidea</taxon>
        <taxon>Dreissenidae</taxon>
        <taxon>Dreissena</taxon>
    </lineage>
</organism>
<dbReference type="InterPro" id="IPR001878">
    <property type="entry name" value="Znf_CCHC"/>
</dbReference>
<evidence type="ECO:0000313" key="2">
    <source>
        <dbReference type="EMBL" id="KAH3888869.1"/>
    </source>
</evidence>
<sequence length="203" mass="22660">MQFGQFIGRVLQNGQPSFLPIKSSNCSKCLQEGHSFKTCPNDWVCKKCKLQGHKQSDCDIDTETLCDTNTTHSNKNCENMKPVDTSIIKHAPTLRSRSASATRSTTSCSQQSIIRFTERIHAPATSTPKQGQANERYDKIAAYTKVRFNESNHGRAIMVVPANNRRSTIAVFNGKRRSSIDRALFDILSSDRSLPLTPRLLVA</sequence>
<dbReference type="GO" id="GO:0008270">
    <property type="term" value="F:zinc ion binding"/>
    <property type="evidence" value="ECO:0007669"/>
    <property type="project" value="InterPro"/>
</dbReference>
<evidence type="ECO:0000259" key="1">
    <source>
        <dbReference type="SMART" id="SM00343"/>
    </source>
</evidence>
<dbReference type="SUPFAM" id="SSF57756">
    <property type="entry name" value="Retrovirus zinc finger-like domains"/>
    <property type="match status" value="1"/>
</dbReference>
<feature type="domain" description="CCHC-type" evidence="1">
    <location>
        <begin position="25"/>
        <end position="41"/>
    </location>
</feature>
<name>A0A9D4S1D0_DREPO</name>
<dbReference type="InterPro" id="IPR036875">
    <property type="entry name" value="Znf_CCHC_sf"/>
</dbReference>
<proteinExistence type="predicted"/>
<accession>A0A9D4S1D0</accession>
<evidence type="ECO:0000313" key="3">
    <source>
        <dbReference type="Proteomes" id="UP000828390"/>
    </source>
</evidence>
<reference evidence="2" key="2">
    <citation type="submission" date="2020-11" db="EMBL/GenBank/DDBJ databases">
        <authorList>
            <person name="McCartney M.A."/>
            <person name="Auch B."/>
            <person name="Kono T."/>
            <person name="Mallez S."/>
            <person name="Becker A."/>
            <person name="Gohl D.M."/>
            <person name="Silverstein K.A.T."/>
            <person name="Koren S."/>
            <person name="Bechman K.B."/>
            <person name="Herman A."/>
            <person name="Abrahante J.E."/>
            <person name="Garbe J."/>
        </authorList>
    </citation>
    <scope>NUCLEOTIDE SEQUENCE</scope>
    <source>
        <strain evidence="2">Duluth1</strain>
        <tissue evidence="2">Whole animal</tissue>
    </source>
</reference>